<dbReference type="RefSeq" id="WP_278017973.1">
    <property type="nucleotide sequence ID" value="NZ_JARRRY010000001.1"/>
</dbReference>
<evidence type="ECO:0000313" key="1">
    <source>
        <dbReference type="EMBL" id="MDG5753041.1"/>
    </source>
</evidence>
<dbReference type="InterPro" id="IPR021617">
    <property type="entry name" value="DUF3231"/>
</dbReference>
<evidence type="ECO:0000313" key="2">
    <source>
        <dbReference type="Proteomes" id="UP001218246"/>
    </source>
</evidence>
<accession>A0ABT6H3P8</accession>
<reference evidence="1 2" key="1">
    <citation type="submission" date="2023-04" db="EMBL/GenBank/DDBJ databases">
        <title>Ectobacillus antri isolated from activated sludge.</title>
        <authorList>
            <person name="Yan P."/>
            <person name="Liu X."/>
        </authorList>
    </citation>
    <scope>NUCLEOTIDE SEQUENCE [LARGE SCALE GENOMIC DNA]</scope>
    <source>
        <strain evidence="1 2">C18H</strain>
    </source>
</reference>
<dbReference type="Proteomes" id="UP001218246">
    <property type="component" value="Unassembled WGS sequence"/>
</dbReference>
<gene>
    <name evidence="1" type="ORF">P6P90_03380</name>
</gene>
<sequence>MEHNVKLSSAETSQIWSSYMNDSAVICMLRSLLVHAEDKEIHAVLEYALEISQQHIKKLTTFFQEADYPLPHGFTEAEDLNLDAPKLFSDTYCINFISQLGKTGLNAYGMAVSLATKDDIFNYFQACLMESVELIKRANTIMLHKGLYVRPPFLPIPATIDFVKKQKFLTGFLGEKRSLTALEITHLYANIQRNALGVATMIAFSQAAEAEDVRHLMVRGKEIASKHIDIFTTLMRKDDVPAPMRWDTEVSASTVAPFSDKLMTFQTTALISLGMGYYGASIASSPRRDIAVMYTRLMTEIGSFAEDGANLMIKHGWVEEPPMSPNRDELAKG</sequence>
<dbReference type="Pfam" id="PF11553">
    <property type="entry name" value="DUF3231"/>
    <property type="match status" value="2"/>
</dbReference>
<dbReference type="EMBL" id="JARULN010000001">
    <property type="protein sequence ID" value="MDG5753041.1"/>
    <property type="molecule type" value="Genomic_DNA"/>
</dbReference>
<dbReference type="Gene3D" id="1.20.1260.10">
    <property type="match status" value="2"/>
</dbReference>
<dbReference type="InterPro" id="IPR012347">
    <property type="entry name" value="Ferritin-like"/>
</dbReference>
<keyword evidence="2" id="KW-1185">Reference proteome</keyword>
<name>A0ABT6H3P8_9BACI</name>
<organism evidence="1 2">
    <name type="scientific">Ectobacillus antri</name>
    <dbReference type="NCBI Taxonomy" id="2486280"/>
    <lineage>
        <taxon>Bacteria</taxon>
        <taxon>Bacillati</taxon>
        <taxon>Bacillota</taxon>
        <taxon>Bacilli</taxon>
        <taxon>Bacillales</taxon>
        <taxon>Bacillaceae</taxon>
        <taxon>Ectobacillus</taxon>
    </lineage>
</organism>
<protein>
    <submittedName>
        <fullName evidence="1">DUF3231 family protein</fullName>
    </submittedName>
</protein>
<comment type="caution">
    <text evidence="1">The sequence shown here is derived from an EMBL/GenBank/DDBJ whole genome shotgun (WGS) entry which is preliminary data.</text>
</comment>
<proteinExistence type="predicted"/>